<keyword evidence="3" id="KW-0963">Cytoplasm</keyword>
<dbReference type="Gene3D" id="3.40.50.300">
    <property type="entry name" value="P-loop containing nucleotide triphosphate hydrolases"/>
    <property type="match status" value="1"/>
</dbReference>
<organism evidence="5 6">
    <name type="scientific">Corynebacterium otitidis ATCC 51513</name>
    <dbReference type="NCBI Taxonomy" id="883169"/>
    <lineage>
        <taxon>Bacteria</taxon>
        <taxon>Bacillati</taxon>
        <taxon>Actinomycetota</taxon>
        <taxon>Actinomycetes</taxon>
        <taxon>Mycobacteriales</taxon>
        <taxon>Corynebacteriaceae</taxon>
        <taxon>Corynebacterium</taxon>
    </lineage>
</organism>
<dbReference type="Proteomes" id="UP000006078">
    <property type="component" value="Unassembled WGS sequence"/>
</dbReference>
<protein>
    <recommendedName>
        <fullName evidence="3 4">Dephospho-CoA kinase</fullName>
        <ecNumber evidence="3 4">2.7.1.24</ecNumber>
    </recommendedName>
    <alternativeName>
        <fullName evidence="3">Dephosphocoenzyme A kinase</fullName>
    </alternativeName>
</protein>
<comment type="pathway">
    <text evidence="3">Cofactor biosynthesis; coenzyme A biosynthesis; CoA from (R)-pantothenate: step 5/5.</text>
</comment>
<dbReference type="OrthoDB" id="9812943at2"/>
<dbReference type="GO" id="GO:0005524">
    <property type="term" value="F:ATP binding"/>
    <property type="evidence" value="ECO:0007669"/>
    <property type="project" value="UniProtKB-UniRule"/>
</dbReference>
<proteinExistence type="inferred from homology"/>
<dbReference type="NCBIfam" id="TIGR00152">
    <property type="entry name" value="dephospho-CoA kinase"/>
    <property type="match status" value="1"/>
</dbReference>
<keyword evidence="6" id="KW-1185">Reference proteome</keyword>
<keyword evidence="1 3" id="KW-0547">Nucleotide-binding</keyword>
<feature type="binding site" evidence="3">
    <location>
        <begin position="11"/>
        <end position="16"/>
    </location>
    <ligand>
        <name>ATP</name>
        <dbReference type="ChEBI" id="CHEBI:30616"/>
    </ligand>
</feature>
<comment type="subcellular location">
    <subcellularLocation>
        <location evidence="3">Cytoplasm</location>
    </subcellularLocation>
</comment>
<dbReference type="HOGENOM" id="CLU_057180_0_0_11"/>
<dbReference type="EC" id="2.7.1.24" evidence="3 4"/>
<dbReference type="EMBL" id="AHAE01000036">
    <property type="protein sequence ID" value="EJZ82274.1"/>
    <property type="molecule type" value="Genomic_DNA"/>
</dbReference>
<dbReference type="PANTHER" id="PTHR10695:SF46">
    <property type="entry name" value="BIFUNCTIONAL COENZYME A SYNTHASE-RELATED"/>
    <property type="match status" value="1"/>
</dbReference>
<dbReference type="InterPro" id="IPR001977">
    <property type="entry name" value="Depp_CoAkinase"/>
</dbReference>
<dbReference type="eggNOG" id="COG0237">
    <property type="taxonomic scope" value="Bacteria"/>
</dbReference>
<keyword evidence="3 5" id="KW-0418">Kinase</keyword>
<dbReference type="AlphaFoldDB" id="K0YRU6"/>
<evidence type="ECO:0000313" key="6">
    <source>
        <dbReference type="Proteomes" id="UP000006078"/>
    </source>
</evidence>
<accession>K0YRU6</accession>
<evidence type="ECO:0000256" key="3">
    <source>
        <dbReference type="HAMAP-Rule" id="MF_00376"/>
    </source>
</evidence>
<dbReference type="HAMAP" id="MF_00376">
    <property type="entry name" value="Dephospho_CoA_kinase"/>
    <property type="match status" value="1"/>
</dbReference>
<dbReference type="CDD" id="cd02022">
    <property type="entry name" value="DPCK"/>
    <property type="match status" value="1"/>
</dbReference>
<keyword evidence="2 3" id="KW-0067">ATP-binding</keyword>
<comment type="caution">
    <text evidence="5">The sequence shown here is derived from an EMBL/GenBank/DDBJ whole genome shotgun (WGS) entry which is preliminary data.</text>
</comment>
<sequence>MKKIGLTGGIGSGKTTVARELETDGRVIVDADQIAREIVEPGQPALEELARAFGEDILDEDGALNRAELARRAFADDAHTELLDSITHPRIREEVESRFRELERAGAEAVIFDMPLLVENGFDKEMDLVVVVDADVETRVARLVEHRGMDEDDARARIRQQSGDEERRAAADIVVDNNGDREHLESEIAAARARIEAL</sequence>
<reference evidence="5 6" key="1">
    <citation type="submission" date="2012-08" db="EMBL/GenBank/DDBJ databases">
        <title>The Genome Sequence of Turicella otitidis ATCC 51513.</title>
        <authorList>
            <consortium name="The Broad Institute Genome Sequencing Platform"/>
            <person name="Earl A."/>
            <person name="Ward D."/>
            <person name="Feldgarden M."/>
            <person name="Gevers D."/>
            <person name="Huys G."/>
            <person name="Walker B."/>
            <person name="Young S.K."/>
            <person name="Zeng Q."/>
            <person name="Gargeya S."/>
            <person name="Fitzgerald M."/>
            <person name="Haas B."/>
            <person name="Abouelleil A."/>
            <person name="Alvarado L."/>
            <person name="Arachchi H.M."/>
            <person name="Berlin A.M."/>
            <person name="Chapman S.B."/>
            <person name="Goldberg J."/>
            <person name="Griggs A."/>
            <person name="Gujja S."/>
            <person name="Hansen M."/>
            <person name="Howarth C."/>
            <person name="Imamovic A."/>
            <person name="Larimer J."/>
            <person name="McCowen C."/>
            <person name="Montmayeur A."/>
            <person name="Murphy C."/>
            <person name="Neiman D."/>
            <person name="Pearson M."/>
            <person name="Priest M."/>
            <person name="Roberts A."/>
            <person name="Saif S."/>
            <person name="Shea T."/>
            <person name="Sisk P."/>
            <person name="Sykes S."/>
            <person name="Wortman J."/>
            <person name="Nusbaum C."/>
            <person name="Birren B."/>
        </authorList>
    </citation>
    <scope>NUCLEOTIDE SEQUENCE [LARGE SCALE GENOMIC DNA]</scope>
    <source>
        <strain evidence="5 6">ATCC 51513</strain>
    </source>
</reference>
<dbReference type="PATRIC" id="fig|883169.3.peg.763"/>
<dbReference type="STRING" id="29321.AAV33_02530"/>
<dbReference type="NCBIfam" id="NF002879">
    <property type="entry name" value="PRK03333.1"/>
    <property type="match status" value="1"/>
</dbReference>
<dbReference type="InterPro" id="IPR027417">
    <property type="entry name" value="P-loop_NTPase"/>
</dbReference>
<dbReference type="GO" id="GO:0015937">
    <property type="term" value="P:coenzyme A biosynthetic process"/>
    <property type="evidence" value="ECO:0007669"/>
    <property type="project" value="UniProtKB-UniRule"/>
</dbReference>
<dbReference type="PROSITE" id="PS51219">
    <property type="entry name" value="DPCK"/>
    <property type="match status" value="1"/>
</dbReference>
<dbReference type="PANTHER" id="PTHR10695">
    <property type="entry name" value="DEPHOSPHO-COA KINASE-RELATED"/>
    <property type="match status" value="1"/>
</dbReference>
<comment type="similarity">
    <text evidence="3">Belongs to the CoaE family.</text>
</comment>
<evidence type="ECO:0000256" key="1">
    <source>
        <dbReference type="ARBA" id="ARBA00022741"/>
    </source>
</evidence>
<dbReference type="RefSeq" id="WP_004600685.1">
    <property type="nucleotide sequence ID" value="NZ_HF541866.1"/>
</dbReference>
<dbReference type="UniPathway" id="UPA00241">
    <property type="reaction ID" value="UER00356"/>
</dbReference>
<dbReference type="Pfam" id="PF01121">
    <property type="entry name" value="CoaE"/>
    <property type="match status" value="1"/>
</dbReference>
<dbReference type="SUPFAM" id="SSF52540">
    <property type="entry name" value="P-loop containing nucleoside triphosphate hydrolases"/>
    <property type="match status" value="1"/>
</dbReference>
<evidence type="ECO:0000256" key="4">
    <source>
        <dbReference type="NCBIfam" id="TIGR00152"/>
    </source>
</evidence>
<evidence type="ECO:0000313" key="5">
    <source>
        <dbReference type="EMBL" id="EJZ82274.1"/>
    </source>
</evidence>
<keyword evidence="3" id="KW-0808">Transferase</keyword>
<keyword evidence="3" id="KW-0173">Coenzyme A biosynthesis</keyword>
<dbReference type="GO" id="GO:0004140">
    <property type="term" value="F:dephospho-CoA kinase activity"/>
    <property type="evidence" value="ECO:0007669"/>
    <property type="project" value="UniProtKB-UniRule"/>
</dbReference>
<gene>
    <name evidence="3" type="primary">coaE</name>
    <name evidence="5" type="ORF">HMPREF9719_00795</name>
</gene>
<evidence type="ECO:0000256" key="2">
    <source>
        <dbReference type="ARBA" id="ARBA00022840"/>
    </source>
</evidence>
<dbReference type="GO" id="GO:0005737">
    <property type="term" value="C:cytoplasm"/>
    <property type="evidence" value="ECO:0007669"/>
    <property type="project" value="UniProtKB-SubCell"/>
</dbReference>
<name>K0YRU6_9CORY</name>
<comment type="catalytic activity">
    <reaction evidence="3">
        <text>3'-dephospho-CoA + ATP = ADP + CoA + H(+)</text>
        <dbReference type="Rhea" id="RHEA:18245"/>
        <dbReference type="ChEBI" id="CHEBI:15378"/>
        <dbReference type="ChEBI" id="CHEBI:30616"/>
        <dbReference type="ChEBI" id="CHEBI:57287"/>
        <dbReference type="ChEBI" id="CHEBI:57328"/>
        <dbReference type="ChEBI" id="CHEBI:456216"/>
        <dbReference type="EC" id="2.7.1.24"/>
    </reaction>
</comment>
<comment type="function">
    <text evidence="3">Catalyzes the phosphorylation of the 3'-hydroxyl group of dephosphocoenzyme A to form coenzyme A.</text>
</comment>